<keyword evidence="6 10" id="KW-0812">Transmembrane</keyword>
<dbReference type="InterPro" id="IPR005503">
    <property type="entry name" value="FliL"/>
</dbReference>
<evidence type="ECO:0000256" key="10">
    <source>
        <dbReference type="RuleBase" id="RU364125"/>
    </source>
</evidence>
<reference evidence="12 13" key="1">
    <citation type="submission" date="2018-10" db="EMBL/GenBank/DDBJ databases">
        <authorList>
            <person name="Perry B.J."/>
            <person name="Sullivan J.T."/>
            <person name="Murphy R.J.T."/>
            <person name="Ramsay J.P."/>
            <person name="Ronson C.W."/>
        </authorList>
    </citation>
    <scope>NUCLEOTIDE SEQUENCE [LARGE SCALE GENOMIC DNA]</scope>
    <source>
        <strain evidence="12 13">NZP2014</strain>
    </source>
</reference>
<feature type="region of interest" description="Disordered" evidence="11">
    <location>
        <begin position="46"/>
        <end position="69"/>
    </location>
</feature>
<dbReference type="KEGG" id="merd:EB233_10625"/>
<comment type="subcellular location">
    <subcellularLocation>
        <location evidence="10">Cell inner membrane</location>
    </subcellularLocation>
    <subcellularLocation>
        <location evidence="2">Cell membrane</location>
        <topology evidence="2">Single-pass membrane protein</topology>
    </subcellularLocation>
</comment>
<sequence>MANAEQIQPRKGPSLIVQGAMLLVVTAAAIGMGWMSGGYLKGVGAPSSVPAAPENEGKATPPAAAQQPGTGPTLVALAPITTNIASPADTWIRMEVSVVYDAPQPPAMSEDIQQDLLAFVRTLKMHQVEGASGYQHLKADLEERASIRSQGHAKQVLIRTLLLELRSSFSPRR</sequence>
<feature type="compositionally biased region" description="Low complexity" evidence="11">
    <location>
        <begin position="59"/>
        <end position="69"/>
    </location>
</feature>
<dbReference type="GO" id="GO:0006935">
    <property type="term" value="P:chemotaxis"/>
    <property type="evidence" value="ECO:0007669"/>
    <property type="project" value="UniProtKB-KW"/>
</dbReference>
<evidence type="ECO:0000256" key="8">
    <source>
        <dbReference type="ARBA" id="ARBA00022989"/>
    </source>
</evidence>
<proteinExistence type="inferred from homology"/>
<feature type="transmembrane region" description="Helical" evidence="10">
    <location>
        <begin position="15"/>
        <end position="35"/>
    </location>
</feature>
<gene>
    <name evidence="12" type="ORF">EB233_10625</name>
</gene>
<dbReference type="GO" id="GO:0071973">
    <property type="term" value="P:bacterial-type flagellum-dependent cell motility"/>
    <property type="evidence" value="ECO:0007669"/>
    <property type="project" value="InterPro"/>
</dbReference>
<comment type="function">
    <text evidence="1 10">Controls the rotational direction of flagella during chemotaxis.</text>
</comment>
<name>A0A6M7UUN5_9HYPH</name>
<accession>A0A6M7UUN5</accession>
<keyword evidence="13" id="KW-1185">Reference proteome</keyword>
<comment type="similarity">
    <text evidence="3 10">Belongs to the FliL family.</text>
</comment>
<evidence type="ECO:0000256" key="6">
    <source>
        <dbReference type="ARBA" id="ARBA00022692"/>
    </source>
</evidence>
<evidence type="ECO:0000256" key="5">
    <source>
        <dbReference type="ARBA" id="ARBA00022500"/>
    </source>
</evidence>
<dbReference type="RefSeq" id="WP_064988998.1">
    <property type="nucleotide sequence ID" value="NZ_CP033361.1"/>
</dbReference>
<keyword evidence="5 10" id="KW-0145">Chemotaxis</keyword>
<evidence type="ECO:0000256" key="1">
    <source>
        <dbReference type="ARBA" id="ARBA00002254"/>
    </source>
</evidence>
<dbReference type="GO" id="GO:0005886">
    <property type="term" value="C:plasma membrane"/>
    <property type="evidence" value="ECO:0007669"/>
    <property type="project" value="UniProtKB-SubCell"/>
</dbReference>
<protein>
    <recommendedName>
        <fullName evidence="10">Flagellar protein FliL</fullName>
    </recommendedName>
</protein>
<keyword evidence="4" id="KW-1003">Cell membrane</keyword>
<dbReference type="Pfam" id="PF03748">
    <property type="entry name" value="FliL"/>
    <property type="match status" value="1"/>
</dbReference>
<evidence type="ECO:0000256" key="2">
    <source>
        <dbReference type="ARBA" id="ARBA00004162"/>
    </source>
</evidence>
<organism evidence="12 13">
    <name type="scientific">Mesorhizobium erdmanii</name>
    <dbReference type="NCBI Taxonomy" id="1777866"/>
    <lineage>
        <taxon>Bacteria</taxon>
        <taxon>Pseudomonadati</taxon>
        <taxon>Pseudomonadota</taxon>
        <taxon>Alphaproteobacteria</taxon>
        <taxon>Hyphomicrobiales</taxon>
        <taxon>Phyllobacteriaceae</taxon>
        <taxon>Mesorhizobium</taxon>
    </lineage>
</organism>
<keyword evidence="7 10" id="KW-0283">Flagellar rotation</keyword>
<evidence type="ECO:0000313" key="12">
    <source>
        <dbReference type="EMBL" id="QKC79738.1"/>
    </source>
</evidence>
<keyword evidence="9 10" id="KW-0472">Membrane</keyword>
<dbReference type="Proteomes" id="UP000503339">
    <property type="component" value="Chromosome"/>
</dbReference>
<keyword evidence="10" id="KW-0997">Cell inner membrane</keyword>
<keyword evidence="12" id="KW-0969">Cilium</keyword>
<evidence type="ECO:0000256" key="3">
    <source>
        <dbReference type="ARBA" id="ARBA00008281"/>
    </source>
</evidence>
<keyword evidence="8 10" id="KW-1133">Transmembrane helix</keyword>
<evidence type="ECO:0000256" key="11">
    <source>
        <dbReference type="SAM" id="MobiDB-lite"/>
    </source>
</evidence>
<evidence type="ECO:0000256" key="4">
    <source>
        <dbReference type="ARBA" id="ARBA00022475"/>
    </source>
</evidence>
<dbReference type="GO" id="GO:0009425">
    <property type="term" value="C:bacterial-type flagellum basal body"/>
    <property type="evidence" value="ECO:0007669"/>
    <property type="project" value="InterPro"/>
</dbReference>
<dbReference type="AlphaFoldDB" id="A0A6M7UUN5"/>
<evidence type="ECO:0000256" key="9">
    <source>
        <dbReference type="ARBA" id="ARBA00023136"/>
    </source>
</evidence>
<dbReference type="EMBL" id="CP033361">
    <property type="protein sequence ID" value="QKC79738.1"/>
    <property type="molecule type" value="Genomic_DNA"/>
</dbReference>
<evidence type="ECO:0000256" key="7">
    <source>
        <dbReference type="ARBA" id="ARBA00022779"/>
    </source>
</evidence>
<keyword evidence="12" id="KW-0282">Flagellum</keyword>
<keyword evidence="12" id="KW-0966">Cell projection</keyword>
<evidence type="ECO:0000313" key="13">
    <source>
        <dbReference type="Proteomes" id="UP000503339"/>
    </source>
</evidence>